<keyword evidence="3" id="KW-1133">Transmembrane helix</keyword>
<reference evidence="6 7" key="1">
    <citation type="submission" date="2015-01" db="EMBL/GenBank/DDBJ databases">
        <title>The Genome Sequence of Exophiala xenobiotica CBS118157.</title>
        <authorList>
            <consortium name="The Broad Institute Genomics Platform"/>
            <person name="Cuomo C."/>
            <person name="de Hoog S."/>
            <person name="Gorbushina A."/>
            <person name="Stielow B."/>
            <person name="Teixiera M."/>
            <person name="Abouelleil A."/>
            <person name="Chapman S.B."/>
            <person name="Priest M."/>
            <person name="Young S.K."/>
            <person name="Wortman J."/>
            <person name="Nusbaum C."/>
            <person name="Birren B."/>
        </authorList>
    </citation>
    <scope>NUCLEOTIDE SEQUENCE [LARGE SCALE GENOMIC DNA]</scope>
    <source>
        <strain evidence="6 7">CBS 118157</strain>
    </source>
</reference>
<proteinExistence type="predicted"/>
<dbReference type="EMBL" id="KN847318">
    <property type="protein sequence ID" value="KIW59514.1"/>
    <property type="molecule type" value="Genomic_DNA"/>
</dbReference>
<feature type="chain" id="PRO_5002242131" description="Yeast cell wall synthesis Kre9/Knh1-like N-terminal domain-containing protein" evidence="4">
    <location>
        <begin position="21"/>
        <end position="268"/>
    </location>
</feature>
<feature type="transmembrane region" description="Helical" evidence="3">
    <location>
        <begin position="170"/>
        <end position="195"/>
    </location>
</feature>
<protein>
    <recommendedName>
        <fullName evidence="5">Yeast cell wall synthesis Kre9/Knh1-like N-terminal domain-containing protein</fullName>
    </recommendedName>
</protein>
<gene>
    <name evidence="6" type="ORF">PV05_03958</name>
</gene>
<name>A0A0D2FHC0_9EURO</name>
<feature type="signal peptide" evidence="4">
    <location>
        <begin position="1"/>
        <end position="20"/>
    </location>
</feature>
<keyword evidence="3" id="KW-0472">Membrane</keyword>
<evidence type="ECO:0000313" key="6">
    <source>
        <dbReference type="EMBL" id="KIW59514.1"/>
    </source>
</evidence>
<dbReference type="RefSeq" id="XP_013320098.1">
    <property type="nucleotide sequence ID" value="XM_013464644.1"/>
</dbReference>
<dbReference type="Pfam" id="PF10342">
    <property type="entry name" value="Kre9_KNH"/>
    <property type="match status" value="1"/>
</dbReference>
<dbReference type="OrthoDB" id="10487615at2759"/>
<keyword evidence="1 4" id="KW-0732">Signal</keyword>
<dbReference type="HOGENOM" id="CLU_1038417_0_0_1"/>
<evidence type="ECO:0000259" key="5">
    <source>
        <dbReference type="Pfam" id="PF10342"/>
    </source>
</evidence>
<dbReference type="AlphaFoldDB" id="A0A0D2FHC0"/>
<keyword evidence="3" id="KW-0812">Transmembrane</keyword>
<feature type="region of interest" description="Disordered" evidence="2">
    <location>
        <begin position="124"/>
        <end position="166"/>
    </location>
</feature>
<accession>A0A0D2FHC0</accession>
<evidence type="ECO:0000256" key="3">
    <source>
        <dbReference type="SAM" id="Phobius"/>
    </source>
</evidence>
<dbReference type="InterPro" id="IPR018466">
    <property type="entry name" value="Kre9/Knh1-like_N"/>
</dbReference>
<evidence type="ECO:0000256" key="1">
    <source>
        <dbReference type="ARBA" id="ARBA00022729"/>
    </source>
</evidence>
<evidence type="ECO:0000313" key="7">
    <source>
        <dbReference type="Proteomes" id="UP000054342"/>
    </source>
</evidence>
<dbReference type="Proteomes" id="UP000054342">
    <property type="component" value="Unassembled WGS sequence"/>
</dbReference>
<evidence type="ECO:0000256" key="4">
    <source>
        <dbReference type="SAM" id="SignalP"/>
    </source>
</evidence>
<feature type="compositionally biased region" description="Polar residues" evidence="2">
    <location>
        <begin position="153"/>
        <end position="162"/>
    </location>
</feature>
<organism evidence="6 7">
    <name type="scientific">Exophiala xenobiotica</name>
    <dbReference type="NCBI Taxonomy" id="348802"/>
    <lineage>
        <taxon>Eukaryota</taxon>
        <taxon>Fungi</taxon>
        <taxon>Dikarya</taxon>
        <taxon>Ascomycota</taxon>
        <taxon>Pezizomycotina</taxon>
        <taxon>Eurotiomycetes</taxon>
        <taxon>Chaetothyriomycetidae</taxon>
        <taxon>Chaetothyriales</taxon>
        <taxon>Herpotrichiellaceae</taxon>
        <taxon>Exophiala</taxon>
    </lineage>
</organism>
<dbReference type="GeneID" id="25325866"/>
<sequence length="268" mass="28739">MGPSLSILTTIILRYSFVQAYNEMMFTEPLIAAGESFTLTWTNSSSYIVNIWLFTVGEGVNDYLVDELAHSIPASDQEMTLIIPPSLVHADAAYYFVILAVPEAEWSPPSANFYMSGAEGETSTASAADTTTGTPVASASSPAADQSSASNAEATDSSQQDPDSGVPTGAVAGLAVGCTMAGIQIGMMISGGVFTHRVIRVMRRRRLMTDRAVQASTDDFNEEKTATQTDTQHMRDIYSGTTGQDGFWVMDPHTSRPIPEVQGDSRQL</sequence>
<keyword evidence="7" id="KW-1185">Reference proteome</keyword>
<feature type="domain" description="Yeast cell wall synthesis Kre9/Knh1-like N-terminal" evidence="5">
    <location>
        <begin position="31"/>
        <end position="100"/>
    </location>
</feature>
<evidence type="ECO:0000256" key="2">
    <source>
        <dbReference type="SAM" id="MobiDB-lite"/>
    </source>
</evidence>
<feature type="compositionally biased region" description="Low complexity" evidence="2">
    <location>
        <begin position="124"/>
        <end position="152"/>
    </location>
</feature>